<organism evidence="1 2">
    <name type="scientific">Bradyrhizobium archetypum</name>
    <dbReference type="NCBI Taxonomy" id="2721160"/>
    <lineage>
        <taxon>Bacteria</taxon>
        <taxon>Pseudomonadati</taxon>
        <taxon>Pseudomonadota</taxon>
        <taxon>Alphaproteobacteria</taxon>
        <taxon>Hyphomicrobiales</taxon>
        <taxon>Nitrobacteraceae</taxon>
        <taxon>Bradyrhizobium</taxon>
    </lineage>
</organism>
<dbReference type="Proteomes" id="UP000528734">
    <property type="component" value="Unassembled WGS sequence"/>
</dbReference>
<gene>
    <name evidence="1" type="ORF">HCN50_17500</name>
</gene>
<accession>A0A7Y4M2N9</accession>
<comment type="caution">
    <text evidence="1">The sequence shown here is derived from an EMBL/GenBank/DDBJ whole genome shotgun (WGS) entry which is preliminary data.</text>
</comment>
<proteinExistence type="predicted"/>
<keyword evidence="2" id="KW-1185">Reference proteome</keyword>
<evidence type="ECO:0000313" key="2">
    <source>
        <dbReference type="Proteomes" id="UP000528734"/>
    </source>
</evidence>
<dbReference type="EMBL" id="JAAVLW010000005">
    <property type="protein sequence ID" value="NOJ48017.1"/>
    <property type="molecule type" value="Genomic_DNA"/>
</dbReference>
<reference evidence="1 2" key="1">
    <citation type="submission" date="2020-03" db="EMBL/GenBank/DDBJ databases">
        <title>Bradyrhizobium diversity isolated from nodules of Muelleranthus trifoliolatus.</title>
        <authorList>
            <person name="Klepa M."/>
            <person name="Helene L."/>
            <person name="Hungria M."/>
        </authorList>
    </citation>
    <scope>NUCLEOTIDE SEQUENCE [LARGE SCALE GENOMIC DNA]</scope>
    <source>
        <strain evidence="1 2">WSM 1744</strain>
    </source>
</reference>
<dbReference type="RefSeq" id="WP_171710899.1">
    <property type="nucleotide sequence ID" value="NZ_JAAVLW010000005.1"/>
</dbReference>
<name>A0A7Y4M2N9_9BRAD</name>
<evidence type="ECO:0000313" key="1">
    <source>
        <dbReference type="EMBL" id="NOJ48017.1"/>
    </source>
</evidence>
<protein>
    <submittedName>
        <fullName evidence="1">Uncharacterized protein</fullName>
    </submittedName>
</protein>
<sequence>MDEQAPLSMECGKSGEFDDKMAATLFVVARRSPEDRPPLFSLYFATLAEMRESA</sequence>
<dbReference type="AlphaFoldDB" id="A0A7Y4M2N9"/>